<gene>
    <name evidence="1" type="ORF">BN970_05199</name>
</gene>
<evidence type="ECO:0000313" key="2">
    <source>
        <dbReference type="Proteomes" id="UP000182227"/>
    </source>
</evidence>
<dbReference type="EMBL" id="CTEF01000005">
    <property type="protein sequence ID" value="CQD22145.1"/>
    <property type="molecule type" value="Genomic_DNA"/>
</dbReference>
<name>A0A0U1DSW9_9MYCO</name>
<proteinExistence type="predicted"/>
<protein>
    <submittedName>
        <fullName evidence="1">Uncharacterized protein</fullName>
    </submittedName>
</protein>
<accession>A0A0U1DSW9</accession>
<evidence type="ECO:0000313" key="1">
    <source>
        <dbReference type="EMBL" id="CQD22145.1"/>
    </source>
</evidence>
<reference evidence="1 2" key="1">
    <citation type="submission" date="2015-03" db="EMBL/GenBank/DDBJ databases">
        <authorList>
            <person name="Murphy D."/>
        </authorList>
    </citation>
    <scope>NUCLEOTIDE SEQUENCE [LARGE SCALE GENOMIC DNA]</scope>
    <source>
        <strain evidence="1 2">D16</strain>
    </source>
</reference>
<organism evidence="1 2">
    <name type="scientific">Mycolicibacterium conceptionense</name>
    <dbReference type="NCBI Taxonomy" id="451644"/>
    <lineage>
        <taxon>Bacteria</taxon>
        <taxon>Bacillati</taxon>
        <taxon>Actinomycetota</taxon>
        <taxon>Actinomycetes</taxon>
        <taxon>Mycobacteriales</taxon>
        <taxon>Mycobacteriaceae</taxon>
        <taxon>Mycolicibacterium</taxon>
    </lineage>
</organism>
<dbReference type="Proteomes" id="UP000182227">
    <property type="component" value="Unassembled WGS sequence"/>
</dbReference>
<dbReference type="AlphaFoldDB" id="A0A0U1DSW9"/>
<sequence length="191" mass="20828">MAGDALAKATPAALIAELDPPYEQFVGAVDRLSLQPLIDAVQRLFDEVIARLGHLDPRTLVAPLEREFQDVIGGLTAALDPAPLFAPLREAHGELRDTLDGIDIAATLRAVLGGLADMPHQMSSRLGQRLQGGLSGAVPVPVPGDGFRLGDVLRRWRCFSVRCGIGWRTCPEMPWNRRWPDLPRRQGVCAR</sequence>